<protein>
    <submittedName>
        <fullName evidence="2">ROK family transcriptional regulator</fullName>
    </submittedName>
</protein>
<accession>A0ABT2H6Z9</accession>
<dbReference type="PANTHER" id="PTHR18964:SF173">
    <property type="entry name" value="GLUCOKINASE"/>
    <property type="match status" value="1"/>
</dbReference>
<organism evidence="2 3">
    <name type="scientific">Herbiconiux daphne</name>
    <dbReference type="NCBI Taxonomy" id="2970914"/>
    <lineage>
        <taxon>Bacteria</taxon>
        <taxon>Bacillati</taxon>
        <taxon>Actinomycetota</taxon>
        <taxon>Actinomycetes</taxon>
        <taxon>Micrococcales</taxon>
        <taxon>Microbacteriaceae</taxon>
        <taxon>Herbiconiux</taxon>
    </lineage>
</organism>
<evidence type="ECO:0000313" key="3">
    <source>
        <dbReference type="Proteomes" id="UP001165586"/>
    </source>
</evidence>
<dbReference type="InterPro" id="IPR036388">
    <property type="entry name" value="WH-like_DNA-bd_sf"/>
</dbReference>
<dbReference type="PANTHER" id="PTHR18964">
    <property type="entry name" value="ROK (REPRESSOR, ORF, KINASE) FAMILY"/>
    <property type="match status" value="1"/>
</dbReference>
<dbReference type="Gene3D" id="3.30.420.40">
    <property type="match status" value="2"/>
</dbReference>
<evidence type="ECO:0000256" key="1">
    <source>
        <dbReference type="ARBA" id="ARBA00006479"/>
    </source>
</evidence>
<comment type="similarity">
    <text evidence="1">Belongs to the ROK (NagC/XylR) family.</text>
</comment>
<proteinExistence type="inferred from homology"/>
<name>A0ABT2H6Z9_9MICO</name>
<dbReference type="InterPro" id="IPR000600">
    <property type="entry name" value="ROK"/>
</dbReference>
<dbReference type="SUPFAM" id="SSF53067">
    <property type="entry name" value="Actin-like ATPase domain"/>
    <property type="match status" value="1"/>
</dbReference>
<dbReference type="InterPro" id="IPR036390">
    <property type="entry name" value="WH_DNA-bd_sf"/>
</dbReference>
<dbReference type="Proteomes" id="UP001165586">
    <property type="component" value="Unassembled WGS sequence"/>
</dbReference>
<reference evidence="2" key="1">
    <citation type="submission" date="2022-08" db="EMBL/GenBank/DDBJ databases">
        <authorList>
            <person name="Deng Y."/>
            <person name="Han X.-F."/>
            <person name="Zhang Y.-Q."/>
        </authorList>
    </citation>
    <scope>NUCLEOTIDE SEQUENCE</scope>
    <source>
        <strain evidence="2">CPCC 203386</strain>
    </source>
</reference>
<dbReference type="Pfam" id="PF00480">
    <property type="entry name" value="ROK"/>
    <property type="match status" value="1"/>
</dbReference>
<evidence type="ECO:0000313" key="2">
    <source>
        <dbReference type="EMBL" id="MCS5735704.1"/>
    </source>
</evidence>
<dbReference type="RefSeq" id="WP_259540681.1">
    <property type="nucleotide sequence ID" value="NZ_JANLCJ010000008.1"/>
</dbReference>
<dbReference type="Gene3D" id="1.10.10.10">
    <property type="entry name" value="Winged helix-like DNA-binding domain superfamily/Winged helix DNA-binding domain"/>
    <property type="match status" value="1"/>
</dbReference>
<comment type="caution">
    <text evidence="2">The sequence shown here is derived from an EMBL/GenBank/DDBJ whole genome shotgun (WGS) entry which is preliminary data.</text>
</comment>
<dbReference type="InterPro" id="IPR043129">
    <property type="entry name" value="ATPase_NBD"/>
</dbReference>
<gene>
    <name evidence="2" type="ORF">N1032_18345</name>
</gene>
<dbReference type="SUPFAM" id="SSF46785">
    <property type="entry name" value="Winged helix' DNA-binding domain"/>
    <property type="match status" value="1"/>
</dbReference>
<sequence>MTETASFDPVEFDPRYYARARLSAKQRVAGFIRTSTSITRSELASATGLSKSATAQLVAELLEDGLVAEVGDSAEAHRGTRRSAVLRATLPDVIVAGVHFRHDSVAAGIADMNGDLIATSLFHSDLQSSPELALERVAELVQELVRTSAPLDTPLGAVVMALPGPIDATTGIVRSPSVLSAWSGVDSAGLLATRLGLPVHVGNDADLGAWAELVRGSGRDFRHAIYLEASRGIGAGLILDGRVYSGALGIAGEIGHVQIDANGPLCRCGQNGCVEMVVSSGPLLDRLRRVHDADSRRPLSSFTDEVSARILREAGHTLGKVVAETCNVLNPQAVVVGGELGEAHPSYLDGMREALRRFAQPVIARGLVVVPGQFGANATLMGCFVRATHSVFAREMRLESEGHSLPRRNDGLINLVPPLRLPSS</sequence>
<keyword evidence="3" id="KW-1185">Reference proteome</keyword>
<dbReference type="EMBL" id="JANLCJ010000008">
    <property type="protein sequence ID" value="MCS5735704.1"/>
    <property type="molecule type" value="Genomic_DNA"/>
</dbReference>